<keyword evidence="2 5" id="KW-0812">Transmembrane</keyword>
<dbReference type="GO" id="GO:0016020">
    <property type="term" value="C:membrane"/>
    <property type="evidence" value="ECO:0007669"/>
    <property type="project" value="UniProtKB-SubCell"/>
</dbReference>
<evidence type="ECO:0000313" key="7">
    <source>
        <dbReference type="Proteomes" id="UP000316905"/>
    </source>
</evidence>
<evidence type="ECO:0000256" key="4">
    <source>
        <dbReference type="ARBA" id="ARBA00023136"/>
    </source>
</evidence>
<dbReference type="PANTHER" id="PTHR30168:SF0">
    <property type="entry name" value="INNER MEMBRANE PROTEIN"/>
    <property type="match status" value="1"/>
</dbReference>
<evidence type="ECO:0000256" key="2">
    <source>
        <dbReference type="ARBA" id="ARBA00022692"/>
    </source>
</evidence>
<comment type="subcellular location">
    <subcellularLocation>
        <location evidence="1">Membrane</location>
        <topology evidence="1">Single-pass membrane protein</topology>
    </subcellularLocation>
</comment>
<dbReference type="AlphaFoldDB" id="A0A562QP81"/>
<evidence type="ECO:0000313" key="6">
    <source>
        <dbReference type="EMBL" id="TWI58562.1"/>
    </source>
</evidence>
<gene>
    <name evidence="6" type="ORF">IQ22_00268</name>
</gene>
<evidence type="ECO:0000256" key="1">
    <source>
        <dbReference type="ARBA" id="ARBA00004167"/>
    </source>
</evidence>
<keyword evidence="3 5" id="KW-1133">Transmembrane helix</keyword>
<dbReference type="Pfam" id="PF04228">
    <property type="entry name" value="Zn_peptidase"/>
    <property type="match status" value="1"/>
</dbReference>
<dbReference type="OrthoDB" id="9774900at2"/>
<dbReference type="SUPFAM" id="SSF55486">
    <property type="entry name" value="Metalloproteases ('zincins'), catalytic domain"/>
    <property type="match status" value="1"/>
</dbReference>
<dbReference type="InterPro" id="IPR007343">
    <property type="entry name" value="Uncharacterised_pept_Zn_put"/>
</dbReference>
<evidence type="ECO:0000256" key="3">
    <source>
        <dbReference type="ARBA" id="ARBA00022989"/>
    </source>
</evidence>
<sequence>MDWGKGRRSNNVEQASRGRGLQIGGGLGVGGVLLVVVFGLVTGQDPLQLISMLSGSGNAPVQQQTQAPDANSEQVDFVRAILGDTEDTWGQIFSEHNATYQQPKLILFNGQVQSACGSATSSTGPFYCPADHQVYLDLSFFSDMEQRFTAAGDFARAYVIAHEVGHHVQYLAGTTDKMRAAERRGIPEQGAQGLSVRMELQADCFAGVWANRAQKRLQWLEPGDLEEALNAAHAIGDDRLQEQSQGHAVPDSFTHGTSAQRARWFKTGFDTGAVERCDTFAAPTL</sequence>
<dbReference type="Proteomes" id="UP000316905">
    <property type="component" value="Unassembled WGS sequence"/>
</dbReference>
<organism evidence="6 7">
    <name type="scientific">Pseudomonas duriflava</name>
    <dbReference type="NCBI Taxonomy" id="459528"/>
    <lineage>
        <taxon>Bacteria</taxon>
        <taxon>Pseudomonadati</taxon>
        <taxon>Pseudomonadota</taxon>
        <taxon>Gammaproteobacteria</taxon>
        <taxon>Pseudomonadales</taxon>
        <taxon>Pseudomonadaceae</taxon>
        <taxon>Pseudomonas</taxon>
    </lineage>
</organism>
<reference evidence="6 7" key="1">
    <citation type="journal article" date="2015" name="Stand. Genomic Sci.">
        <title>Genomic Encyclopedia of Bacterial and Archaeal Type Strains, Phase III: the genomes of soil and plant-associated and newly described type strains.</title>
        <authorList>
            <person name="Whitman W.B."/>
            <person name="Woyke T."/>
            <person name="Klenk H.P."/>
            <person name="Zhou Y."/>
            <person name="Lilburn T.G."/>
            <person name="Beck B.J."/>
            <person name="De Vos P."/>
            <person name="Vandamme P."/>
            <person name="Eisen J.A."/>
            <person name="Garrity G."/>
            <person name="Hugenholtz P."/>
            <person name="Kyrpides N.C."/>
        </authorList>
    </citation>
    <scope>NUCLEOTIDE SEQUENCE [LARGE SCALE GENOMIC DNA]</scope>
    <source>
        <strain evidence="6 7">CGMCC 1.6858</strain>
    </source>
</reference>
<evidence type="ECO:0000256" key="5">
    <source>
        <dbReference type="SAM" id="Phobius"/>
    </source>
</evidence>
<protein>
    <recommendedName>
        <fullName evidence="8">Neutral zinc metallopeptidase</fullName>
    </recommendedName>
</protein>
<proteinExistence type="predicted"/>
<keyword evidence="7" id="KW-1185">Reference proteome</keyword>
<dbReference type="EMBL" id="VLKY01000001">
    <property type="protein sequence ID" value="TWI58562.1"/>
    <property type="molecule type" value="Genomic_DNA"/>
</dbReference>
<evidence type="ECO:0008006" key="8">
    <source>
        <dbReference type="Google" id="ProtNLM"/>
    </source>
</evidence>
<name>A0A562QP81_9PSED</name>
<dbReference type="PANTHER" id="PTHR30168">
    <property type="entry name" value="PUTATIVE MEMBRANE PROTEIN YPFJ"/>
    <property type="match status" value="1"/>
</dbReference>
<dbReference type="RefSeq" id="WP_145136874.1">
    <property type="nucleotide sequence ID" value="NZ_VLKY01000001.1"/>
</dbReference>
<accession>A0A562QP81</accession>
<keyword evidence="4 5" id="KW-0472">Membrane</keyword>
<feature type="transmembrane region" description="Helical" evidence="5">
    <location>
        <begin position="21"/>
        <end position="41"/>
    </location>
</feature>
<comment type="caution">
    <text evidence="6">The sequence shown here is derived from an EMBL/GenBank/DDBJ whole genome shotgun (WGS) entry which is preliminary data.</text>
</comment>